<sequence length="65" mass="6961">MQVLQKAVSPEACFYSIDAGLTITFILSKKSLKNNPFSRPAAPKKLSLGKSSVLKKGFLSISAGF</sequence>
<proteinExistence type="predicted"/>
<dbReference type="Proteomes" id="UP000077317">
    <property type="component" value="Chromosome"/>
</dbReference>
<accession>A0A172Q924</accession>
<reference evidence="1 2" key="1">
    <citation type="journal article" date="2016" name="Int. J. Syst. Evol. Microbiol.">
        <title>Streptococcuspantholopis sp. nov., isolated from faeces of the Tibetan antelope (Pantholops hodgsonii).</title>
        <authorList>
            <person name="Bai X."/>
            <person name="Xiong Y."/>
            <person name="Lu S."/>
            <person name="Jin D."/>
            <person name="Lai X."/>
            <person name="Yang J."/>
            <person name="Niu L."/>
            <person name="Hu S."/>
            <person name="Meng X."/>
            <person name="Pu J."/>
            <person name="Ye C."/>
            <person name="Xu J."/>
        </authorList>
    </citation>
    <scope>NUCLEOTIDE SEQUENCE [LARGE SCALE GENOMIC DNA]</scope>
    <source>
        <strain evidence="1 2">TA 26</strain>
    </source>
</reference>
<name>A0A172Q924_9STRE</name>
<gene>
    <name evidence="1" type="ORF">A0O21_08305</name>
</gene>
<protein>
    <submittedName>
        <fullName evidence="1">Uncharacterized protein</fullName>
    </submittedName>
</protein>
<dbReference type="EMBL" id="CP014699">
    <property type="protein sequence ID" value="AND80003.1"/>
    <property type="molecule type" value="Genomic_DNA"/>
</dbReference>
<evidence type="ECO:0000313" key="1">
    <source>
        <dbReference type="EMBL" id="AND80003.1"/>
    </source>
</evidence>
<keyword evidence="2" id="KW-1185">Reference proteome</keyword>
<dbReference type="KEGG" id="spat:A0O21_08305"/>
<organism evidence="1 2">
    <name type="scientific">Streptococcus pantholopis</name>
    <dbReference type="NCBI Taxonomy" id="1811193"/>
    <lineage>
        <taxon>Bacteria</taxon>
        <taxon>Bacillati</taxon>
        <taxon>Bacillota</taxon>
        <taxon>Bacilli</taxon>
        <taxon>Lactobacillales</taxon>
        <taxon>Streptococcaceae</taxon>
        <taxon>Streptococcus</taxon>
    </lineage>
</organism>
<reference evidence="2" key="2">
    <citation type="submission" date="2016-03" db="EMBL/GenBank/DDBJ databases">
        <title>Streptococcus antelopensis sp. nov., isolated from the feces of the Tibetan antelope (Pantholops hodgsonii) in Hoh Xil National Nature Reserve, Qinghai, China.</title>
        <authorList>
            <person name="Bai X."/>
        </authorList>
    </citation>
    <scope>NUCLEOTIDE SEQUENCE [LARGE SCALE GENOMIC DNA]</scope>
    <source>
        <strain evidence="2">TA 26</strain>
    </source>
</reference>
<evidence type="ECO:0000313" key="2">
    <source>
        <dbReference type="Proteomes" id="UP000077317"/>
    </source>
</evidence>
<dbReference type="AlphaFoldDB" id="A0A172Q924"/>